<protein>
    <submittedName>
        <fullName evidence="2">Uncharacterized protein</fullName>
    </submittedName>
</protein>
<evidence type="ECO:0000256" key="1">
    <source>
        <dbReference type="SAM" id="MobiDB-lite"/>
    </source>
</evidence>
<dbReference type="EMBL" id="MN739917">
    <property type="protein sequence ID" value="QHT77340.1"/>
    <property type="molecule type" value="Genomic_DNA"/>
</dbReference>
<feature type="compositionally biased region" description="Basic residues" evidence="1">
    <location>
        <begin position="397"/>
        <end position="419"/>
    </location>
</feature>
<feature type="region of interest" description="Disordered" evidence="1">
    <location>
        <begin position="390"/>
        <end position="419"/>
    </location>
</feature>
<evidence type="ECO:0000313" key="2">
    <source>
        <dbReference type="EMBL" id="QHT77340.1"/>
    </source>
</evidence>
<name>A0A6C0HAD6_9ZZZZ</name>
<dbReference type="AlphaFoldDB" id="A0A6C0HAD6"/>
<accession>A0A6C0HAD6</accession>
<organism evidence="2">
    <name type="scientific">viral metagenome</name>
    <dbReference type="NCBI Taxonomy" id="1070528"/>
    <lineage>
        <taxon>unclassified sequences</taxon>
        <taxon>metagenomes</taxon>
        <taxon>organismal metagenomes</taxon>
    </lineage>
</organism>
<proteinExistence type="predicted"/>
<reference evidence="2" key="1">
    <citation type="journal article" date="2020" name="Nature">
        <title>Giant virus diversity and host interactions through global metagenomics.</title>
        <authorList>
            <person name="Schulz F."/>
            <person name="Roux S."/>
            <person name="Paez-Espino D."/>
            <person name="Jungbluth S."/>
            <person name="Walsh D.A."/>
            <person name="Denef V.J."/>
            <person name="McMahon K.D."/>
            <person name="Konstantinidis K.T."/>
            <person name="Eloe-Fadrosh E.A."/>
            <person name="Kyrpides N.C."/>
            <person name="Woyke T."/>
        </authorList>
    </citation>
    <scope>NUCLEOTIDE SEQUENCE</scope>
    <source>
        <strain evidence="2">GVMAG-M-3300023179-86</strain>
    </source>
</reference>
<sequence>MSDENTQNLDKYAEELSDYLNKANTNPQVIQETPGCGKAMVYSDRFDSVDVDPKKLNIEGYFVDKSLNSLFTQKMKEWFPSDVVNDETIKELFQKTNIDMVEFIKNIIKKMSERKENIKTVTGHNENDKENTNINILERIILKILFGLSRESPGVNIHYNNSIIKDKDSPDYLQIFKFQDNTSGMDDYRHQVYVYSKYLIMLEKIKKQLENNGTDKDEINLQLLYVLLFCLNTGEDTIRVFSKFGHALMEMTNKPIIMNRKFDINDYIKDKNELVKINNSFKEFYLPKNIYPLNSKLLPIQQLNKNDFDIYVSFDKNELIMTTYQLLYFTYGPNMMLGLVIDKIDTNITKKTYSNYFQYCWTTNFNMETMKNTNNSSFINSLFDTLDKLEQNPTTGGKRRARKTVKRKKNTPKKRKRCKSIKIMRRQRLRPRNRTYHSRASP</sequence>